<dbReference type="Gene3D" id="2.60.120.260">
    <property type="entry name" value="Galactose-binding domain-like"/>
    <property type="match status" value="2"/>
</dbReference>
<dbReference type="PANTHER" id="PTHR43772:SF2">
    <property type="entry name" value="PUTATIVE (AFU_ORTHOLOGUE AFUA_2G04480)-RELATED"/>
    <property type="match status" value="1"/>
</dbReference>
<dbReference type="CDD" id="cd04084">
    <property type="entry name" value="CBM6_xylanase-like"/>
    <property type="match status" value="1"/>
</dbReference>
<organism evidence="9 10">
    <name type="scientific">Microbacterium helvum</name>
    <dbReference type="NCBI Taxonomy" id="2773713"/>
    <lineage>
        <taxon>Bacteria</taxon>
        <taxon>Bacillati</taxon>
        <taxon>Actinomycetota</taxon>
        <taxon>Actinomycetes</taxon>
        <taxon>Micrococcales</taxon>
        <taxon>Microbacteriaceae</taxon>
        <taxon>Microbacterium</taxon>
    </lineage>
</organism>
<name>A0ABR8NL01_9MICO</name>
<keyword evidence="3 7" id="KW-0732">Signal</keyword>
<keyword evidence="4" id="KW-0378">Hydrolase</keyword>
<dbReference type="InterPro" id="IPR006710">
    <property type="entry name" value="Glyco_hydro_43"/>
</dbReference>
<keyword evidence="5" id="KW-0119">Carbohydrate metabolism</keyword>
<dbReference type="InterPro" id="IPR006584">
    <property type="entry name" value="Cellulose-bd_IV"/>
</dbReference>
<dbReference type="InterPro" id="IPR003305">
    <property type="entry name" value="CenC_carb-bd"/>
</dbReference>
<evidence type="ECO:0000256" key="6">
    <source>
        <dbReference type="ARBA" id="ARBA00023295"/>
    </source>
</evidence>
<reference evidence="9 10" key="1">
    <citation type="submission" date="2020-09" db="EMBL/GenBank/DDBJ databases">
        <title>Isolation and identification of active actinomycetes.</title>
        <authorList>
            <person name="Li X."/>
        </authorList>
    </citation>
    <scope>NUCLEOTIDE SEQUENCE [LARGE SCALE GENOMIC DNA]</scope>
    <source>
        <strain evidence="9 10">NEAU-LLC</strain>
    </source>
</reference>
<evidence type="ECO:0000259" key="8">
    <source>
        <dbReference type="PROSITE" id="PS51175"/>
    </source>
</evidence>
<feature type="chain" id="PRO_5047366558" evidence="7">
    <location>
        <begin position="22"/>
        <end position="795"/>
    </location>
</feature>
<dbReference type="RefSeq" id="WP_191170083.1">
    <property type="nucleotide sequence ID" value="NZ_JACXZS010000001.1"/>
</dbReference>
<dbReference type="PROSITE" id="PS51175">
    <property type="entry name" value="CBM6"/>
    <property type="match status" value="1"/>
</dbReference>
<dbReference type="InterPro" id="IPR023296">
    <property type="entry name" value="Glyco_hydro_beta-prop_sf"/>
</dbReference>
<evidence type="ECO:0000313" key="10">
    <source>
        <dbReference type="Proteomes" id="UP000598426"/>
    </source>
</evidence>
<dbReference type="InterPro" id="IPR005084">
    <property type="entry name" value="CBM6"/>
</dbReference>
<evidence type="ECO:0000256" key="1">
    <source>
        <dbReference type="ARBA" id="ARBA00009865"/>
    </source>
</evidence>
<dbReference type="PANTHER" id="PTHR43772">
    <property type="entry name" value="ENDO-1,4-BETA-XYLANASE"/>
    <property type="match status" value="1"/>
</dbReference>
<feature type="signal peptide" evidence="7">
    <location>
        <begin position="1"/>
        <end position="21"/>
    </location>
</feature>
<dbReference type="SUPFAM" id="SSF75005">
    <property type="entry name" value="Arabinanase/levansucrase/invertase"/>
    <property type="match status" value="1"/>
</dbReference>
<keyword evidence="2" id="KW-0624">Polysaccharide degradation</keyword>
<dbReference type="SUPFAM" id="SSF49785">
    <property type="entry name" value="Galactose-binding domain-like"/>
    <property type="match status" value="2"/>
</dbReference>
<dbReference type="Gene3D" id="2.115.10.20">
    <property type="entry name" value="Glycosyl hydrolase domain, family 43"/>
    <property type="match status" value="1"/>
</dbReference>
<evidence type="ECO:0000256" key="5">
    <source>
        <dbReference type="ARBA" id="ARBA00023277"/>
    </source>
</evidence>
<dbReference type="Pfam" id="PF04616">
    <property type="entry name" value="Glyco_hydro_43"/>
    <property type="match status" value="1"/>
</dbReference>
<feature type="domain" description="CBM6" evidence="8">
    <location>
        <begin position="569"/>
        <end position="702"/>
    </location>
</feature>
<accession>A0ABR8NL01</accession>
<keyword evidence="2" id="KW-0858">Xylan degradation</keyword>
<evidence type="ECO:0000256" key="7">
    <source>
        <dbReference type="SAM" id="SignalP"/>
    </source>
</evidence>
<evidence type="ECO:0000256" key="4">
    <source>
        <dbReference type="ARBA" id="ARBA00022801"/>
    </source>
</evidence>
<dbReference type="Proteomes" id="UP000598426">
    <property type="component" value="Unassembled WGS sequence"/>
</dbReference>
<evidence type="ECO:0000256" key="3">
    <source>
        <dbReference type="ARBA" id="ARBA00022729"/>
    </source>
</evidence>
<sequence length="795" mass="84032">MGAAALTVSALVALPGLPSAAAGTNIVANPGFESGTTGWSTSGATFTLSTDAASGAASGSLSGRANFWNGLRGSLTEPLDHDAEYRVTAKVKHTDGAATEPFGFAFCPASGACVAAANAIKSLPQGGWQTYTLDFIPEQSSYYTADSVSAVFSYFQFETPWSSTVPFLIDDVSLEMLNPGDLEEPAPDGELAVEQIQTKPVGDHNPLMGHKFGADPHHVVFNGRLYIYSTSDDQQYRTATKQANGLPVQDGGYDRITHLNVISTDDMVNWVDHGEVPVAGLDGVAKWAGNSWAPAAVSADFDGDGHEEVYLYFCNGGAGTGVIVGDSPVSGWTDPNGKMLISQGNPVQFPSGMWLFDPEIFIDDDEQPYLYFGGNWDFGPRDPAHPKSTRVVKLDENDPTKLADPTGSGITVIDGPGMFEASSMFKHDGKYYYSYSSNFAVNNPTYAGFKLPGQLYPGQGEIAYMVTDDPMNLTRDKFAGTAFASHGKWFPGSGGNNHSDMFEYKGKTYFAYHTQVAGLEWGRELNGGRVVNYRSVHLDELEFNEDGTIKEVVGTNAGVDQIQNFDPYRTFEAETLAWQLGVRTEGVDAPAVEFPEHNGGGNTVLTNIDDGDFTGISQADFADGAATVTARVKPLVEGGSIEVRLDSETGPAVATIPVDTAVGEWGEVSAEVTGASGVHDVFFVFHGPEGQRLVQVDNWSFVQGAATPAVQVTTSTRCVAGKVVLVATIANPTDEAVSVAVTTPYGSKQNVVVAAGKSVAQAFTTRAAGIPAGQVTVTPATGSPVSVEYPAATCG</sequence>
<dbReference type="EMBL" id="JACXZS010000001">
    <property type="protein sequence ID" value="MBD3940462.1"/>
    <property type="molecule type" value="Genomic_DNA"/>
</dbReference>
<evidence type="ECO:0000313" key="9">
    <source>
        <dbReference type="EMBL" id="MBD3940462.1"/>
    </source>
</evidence>
<comment type="caution">
    <text evidence="9">The sequence shown here is derived from an EMBL/GenBank/DDBJ whole genome shotgun (WGS) entry which is preliminary data.</text>
</comment>
<gene>
    <name evidence="9" type="ORF">IF188_01950</name>
</gene>
<dbReference type="Pfam" id="PF03422">
    <property type="entry name" value="CBM_6"/>
    <property type="match status" value="1"/>
</dbReference>
<protein>
    <submittedName>
        <fullName evidence="9">Carbohydrate-binding protein</fullName>
    </submittedName>
</protein>
<dbReference type="CDD" id="cd09003">
    <property type="entry name" value="GH43_XynD-like"/>
    <property type="match status" value="1"/>
</dbReference>
<comment type="similarity">
    <text evidence="1">Belongs to the glycosyl hydrolase 43 family.</text>
</comment>
<evidence type="ECO:0000256" key="2">
    <source>
        <dbReference type="ARBA" id="ARBA00022651"/>
    </source>
</evidence>
<keyword evidence="10" id="KW-1185">Reference proteome</keyword>
<dbReference type="InterPro" id="IPR008979">
    <property type="entry name" value="Galactose-bd-like_sf"/>
</dbReference>
<dbReference type="SMART" id="SM00606">
    <property type="entry name" value="CBD_IV"/>
    <property type="match status" value="1"/>
</dbReference>
<keyword evidence="6" id="KW-0326">Glycosidase</keyword>
<dbReference type="Pfam" id="PF02018">
    <property type="entry name" value="CBM_4_9"/>
    <property type="match status" value="1"/>
</dbReference>
<dbReference type="InterPro" id="IPR052176">
    <property type="entry name" value="Glycosyl_Hydrlase_43_Enz"/>
</dbReference>
<proteinExistence type="inferred from homology"/>